<keyword evidence="4" id="KW-0624">Polysaccharide degradation</keyword>
<keyword evidence="4" id="KW-0119">Carbohydrate metabolism</keyword>
<dbReference type="Pfam" id="PF18564">
    <property type="entry name" value="Glyco_hydro_5_C"/>
    <property type="match status" value="1"/>
</dbReference>
<dbReference type="PROSITE" id="PS00659">
    <property type="entry name" value="GLYCOSYL_HYDROL_F5"/>
    <property type="match status" value="1"/>
</dbReference>
<reference evidence="8 9" key="1">
    <citation type="submission" date="2021-03" db="EMBL/GenBank/DDBJ databases">
        <title>Antimicrobial resistance genes in bacteria isolated from Japanese honey, and their potential for conferring macrolide and lincosamide resistance in the American foulbrood pathogen Paenibacillus larvae.</title>
        <authorList>
            <person name="Okamoto M."/>
            <person name="Kumagai M."/>
            <person name="Kanamori H."/>
            <person name="Takamatsu D."/>
        </authorList>
    </citation>
    <scope>NUCLEOTIDE SEQUENCE [LARGE SCALE GENOMIC DNA]</scope>
    <source>
        <strain evidence="8 9">J8TS2</strain>
    </source>
</reference>
<dbReference type="SUPFAM" id="SSF51445">
    <property type="entry name" value="(Trans)glycosidases"/>
    <property type="match status" value="1"/>
</dbReference>
<evidence type="ECO:0000256" key="4">
    <source>
        <dbReference type="ARBA" id="ARBA00023326"/>
    </source>
</evidence>
<organism evidence="8 9">
    <name type="scientific">Lederbergia ruris</name>
    <dbReference type="NCBI Taxonomy" id="217495"/>
    <lineage>
        <taxon>Bacteria</taxon>
        <taxon>Bacillati</taxon>
        <taxon>Bacillota</taxon>
        <taxon>Bacilli</taxon>
        <taxon>Bacillales</taxon>
        <taxon>Bacillaceae</taxon>
        <taxon>Lederbergia</taxon>
    </lineage>
</organism>
<evidence type="ECO:0000256" key="5">
    <source>
        <dbReference type="RuleBase" id="RU361153"/>
    </source>
</evidence>
<feature type="domain" description="Glycoside hydrolase family 5 C-terminal" evidence="7">
    <location>
        <begin position="409"/>
        <end position="472"/>
    </location>
</feature>
<feature type="domain" description="Glycoside hydrolase family 5" evidence="6">
    <location>
        <begin position="266"/>
        <end position="396"/>
    </location>
</feature>
<evidence type="ECO:0000256" key="2">
    <source>
        <dbReference type="ARBA" id="ARBA00023001"/>
    </source>
</evidence>
<evidence type="ECO:0000256" key="1">
    <source>
        <dbReference type="ARBA" id="ARBA00022801"/>
    </source>
</evidence>
<keyword evidence="9" id="KW-1185">Reference proteome</keyword>
<dbReference type="InterPro" id="IPR041036">
    <property type="entry name" value="GH5_C"/>
</dbReference>
<accession>A0ABQ4KFN5</accession>
<dbReference type="Proteomes" id="UP000679950">
    <property type="component" value="Unassembled WGS sequence"/>
</dbReference>
<dbReference type="RefSeq" id="WP_212965735.1">
    <property type="nucleotide sequence ID" value="NZ_BORB01000007.1"/>
</dbReference>
<keyword evidence="2" id="KW-0136">Cellulose degradation</keyword>
<dbReference type="EMBL" id="BORB01000007">
    <property type="protein sequence ID" value="GIN56795.1"/>
    <property type="molecule type" value="Genomic_DNA"/>
</dbReference>
<comment type="caution">
    <text evidence="8">The sequence shown here is derived from an EMBL/GenBank/DDBJ whole genome shotgun (WGS) entry which is preliminary data.</text>
</comment>
<dbReference type="InterPro" id="IPR018087">
    <property type="entry name" value="Glyco_hydro_5_CS"/>
</dbReference>
<dbReference type="Gene3D" id="3.20.20.80">
    <property type="entry name" value="Glycosidases"/>
    <property type="match status" value="1"/>
</dbReference>
<sequence>MNKLAAVKVQGMRFVDGTGREVLLHGVNMVCKDKKSHYIGNWDERDFKKLKSWGMNVIRLGIIWDGLEPEPNVYNDDYIEKIRHFIRLAEQQDIWVFLDMHQDLFSSAFGDGAPLWATITDGELYEAGATWSDAYLFNGAVQNAFDHFWRNTPGPVGKGIQDHFIDAWKYLVQKLHIEPNVIGYDLLNEPFIGREATDVMDKMMNQYAEIYQSQNGDIEQEEIFAAFLDPNRKEDYFHLLEDAAIFQQVIDAPSPILHKFEQTILSPFFQRVTDAIRTIDDKRILFLETNYFANLGVSIMIQPLLDHAGNKESQQVYAPHAYDLVVDTELAHTANDRRLDLIFERHEQTKQRLGIPMMFGEWGAFYNTNNTAHISLHIKRLMERLLCSDTYWDYTPDMDQYLPFLGVRRAYPMAVSGNLYQYRHEEGIGSFQMRWKESLNESTIIYFPNIQEVEQANVVLSPAGSNYRIHRIEDSSAGYLEIPEAVKGVRSLVITKD</sequence>
<proteinExistence type="inferred from homology"/>
<gene>
    <name evidence="8" type="ORF">J8TS2_11140</name>
</gene>
<protein>
    <recommendedName>
        <fullName evidence="10">Cellulase</fullName>
    </recommendedName>
</protein>
<dbReference type="Pfam" id="PF00150">
    <property type="entry name" value="Cellulase"/>
    <property type="match status" value="2"/>
</dbReference>
<keyword evidence="1 5" id="KW-0378">Hydrolase</keyword>
<dbReference type="PANTHER" id="PTHR31308:SF3">
    <property type="entry name" value="ENDOGLYCOCERAMIDASE"/>
    <property type="match status" value="1"/>
</dbReference>
<dbReference type="InterPro" id="IPR052066">
    <property type="entry name" value="Glycosphingolipid_Hydrolases"/>
</dbReference>
<name>A0ABQ4KFN5_9BACI</name>
<keyword evidence="3 5" id="KW-0326">Glycosidase</keyword>
<comment type="similarity">
    <text evidence="5">Belongs to the glycosyl hydrolase 5 (cellulase A) family.</text>
</comment>
<evidence type="ECO:0000256" key="3">
    <source>
        <dbReference type="ARBA" id="ARBA00023295"/>
    </source>
</evidence>
<evidence type="ECO:0000313" key="9">
    <source>
        <dbReference type="Proteomes" id="UP000679950"/>
    </source>
</evidence>
<feature type="domain" description="Glycoside hydrolase family 5" evidence="6">
    <location>
        <begin position="16"/>
        <end position="209"/>
    </location>
</feature>
<evidence type="ECO:0000259" key="7">
    <source>
        <dbReference type="Pfam" id="PF18564"/>
    </source>
</evidence>
<dbReference type="InterPro" id="IPR001547">
    <property type="entry name" value="Glyco_hydro_5"/>
</dbReference>
<evidence type="ECO:0000259" key="6">
    <source>
        <dbReference type="Pfam" id="PF00150"/>
    </source>
</evidence>
<evidence type="ECO:0008006" key="10">
    <source>
        <dbReference type="Google" id="ProtNLM"/>
    </source>
</evidence>
<dbReference type="InterPro" id="IPR017853">
    <property type="entry name" value="GH"/>
</dbReference>
<dbReference type="PANTHER" id="PTHR31308">
    <property type="match status" value="1"/>
</dbReference>
<evidence type="ECO:0000313" key="8">
    <source>
        <dbReference type="EMBL" id="GIN56795.1"/>
    </source>
</evidence>